<organism evidence="3 4">
    <name type="scientific">Thalassospira marina</name>
    <dbReference type="NCBI Taxonomy" id="2048283"/>
    <lineage>
        <taxon>Bacteria</taxon>
        <taxon>Pseudomonadati</taxon>
        <taxon>Pseudomonadota</taxon>
        <taxon>Alphaproteobacteria</taxon>
        <taxon>Rhodospirillales</taxon>
        <taxon>Thalassospiraceae</taxon>
        <taxon>Thalassospira</taxon>
    </lineage>
</organism>
<reference evidence="3 4" key="1">
    <citation type="submission" date="2017-10" db="EMBL/GenBank/DDBJ databases">
        <title>Biodiversity and function of Thalassospira species in the particle-attached aromatic-hydrocarbon-degrading consortia from the surface seawater of the China South Sea.</title>
        <authorList>
            <person name="Dong C."/>
            <person name="Liu R."/>
            <person name="Shao Z."/>
        </authorList>
    </citation>
    <scope>NUCLEOTIDE SEQUENCE [LARGE SCALE GENOMIC DNA]</scope>
    <source>
        <strain evidence="3 4">CSC3H3</strain>
    </source>
</reference>
<keyword evidence="2" id="KW-0812">Transmembrane</keyword>
<evidence type="ECO:0008006" key="5">
    <source>
        <dbReference type="Google" id="ProtNLM"/>
    </source>
</evidence>
<protein>
    <recommendedName>
        <fullName evidence="5">Phage holin family protein</fullName>
    </recommendedName>
</protein>
<feature type="transmembrane region" description="Helical" evidence="2">
    <location>
        <begin position="49"/>
        <end position="74"/>
    </location>
</feature>
<gene>
    <name evidence="3" type="ORF">CSC3H3_12520</name>
</gene>
<name>A0ABN5FHK8_9PROT</name>
<feature type="region of interest" description="Disordered" evidence="1">
    <location>
        <begin position="158"/>
        <end position="207"/>
    </location>
</feature>
<evidence type="ECO:0000256" key="1">
    <source>
        <dbReference type="SAM" id="MobiDB-lite"/>
    </source>
</evidence>
<accession>A0ABN5FHK8</accession>
<evidence type="ECO:0000313" key="3">
    <source>
        <dbReference type="EMBL" id="AUG53444.1"/>
    </source>
</evidence>
<proteinExistence type="predicted"/>
<feature type="compositionally biased region" description="Basic and acidic residues" evidence="1">
    <location>
        <begin position="158"/>
        <end position="168"/>
    </location>
</feature>
<dbReference type="Proteomes" id="UP000233458">
    <property type="component" value="Chromosome"/>
</dbReference>
<dbReference type="EMBL" id="CP024199">
    <property type="protein sequence ID" value="AUG53444.1"/>
    <property type="molecule type" value="Genomic_DNA"/>
</dbReference>
<feature type="transmembrane region" description="Helical" evidence="2">
    <location>
        <begin position="20"/>
        <end position="43"/>
    </location>
</feature>
<dbReference type="RefSeq" id="WP_101285027.1">
    <property type="nucleotide sequence ID" value="NZ_CP024199.1"/>
</dbReference>
<evidence type="ECO:0000313" key="4">
    <source>
        <dbReference type="Proteomes" id="UP000233458"/>
    </source>
</evidence>
<keyword evidence="4" id="KW-1185">Reference proteome</keyword>
<sequence>MIDQLIEAIGDMAQAAAARLAAIAAIGLVILVGAGFLLAAIYMGLAAHFGPFISALTIGIVLIVLGLVACAIWFGKSPTFEREEEAQQRRTPRTEDDIIMDLLVDAAQAGFATGQGDKRAMHQGFERILQDLDGLGAFERQQQVADAIARAEAAQEAALRRAAEHEDPASANLRDSATVGPQPHSAAGAPDMDASQPFPRDPGQNGR</sequence>
<evidence type="ECO:0000256" key="2">
    <source>
        <dbReference type="SAM" id="Phobius"/>
    </source>
</evidence>
<keyword evidence="2" id="KW-0472">Membrane</keyword>
<keyword evidence="2" id="KW-1133">Transmembrane helix</keyword>